<comment type="function">
    <text evidence="1">Acts as a chaperone.</text>
</comment>
<keyword evidence="5" id="KW-0597">Phosphoprotein</keyword>
<evidence type="ECO:0000256" key="12">
    <source>
        <dbReference type="ARBA" id="ARBA00033103"/>
    </source>
</evidence>
<comment type="similarity">
    <text evidence="2 13">Belongs to the heat shock protein 70 family.</text>
</comment>
<keyword evidence="7 13" id="KW-0067">ATP-binding</keyword>
<evidence type="ECO:0000256" key="1">
    <source>
        <dbReference type="ARBA" id="ARBA00002290"/>
    </source>
</evidence>
<evidence type="ECO:0000256" key="9">
    <source>
        <dbReference type="ARBA" id="ARBA00023186"/>
    </source>
</evidence>
<evidence type="ECO:0000256" key="6">
    <source>
        <dbReference type="ARBA" id="ARBA00022741"/>
    </source>
</evidence>
<dbReference type="PANTHER" id="PTHR19375">
    <property type="entry name" value="HEAT SHOCK PROTEIN 70KDA"/>
    <property type="match status" value="1"/>
</dbReference>
<dbReference type="InterPro" id="IPR018181">
    <property type="entry name" value="Heat_shock_70_CS"/>
</dbReference>
<dbReference type="FunFam" id="3.90.640.10:FF:000003">
    <property type="entry name" value="Molecular chaperone DnaK"/>
    <property type="match status" value="1"/>
</dbReference>
<dbReference type="InterPro" id="IPR013126">
    <property type="entry name" value="Hsp_70_fam"/>
</dbReference>
<evidence type="ECO:0000256" key="11">
    <source>
        <dbReference type="ARBA" id="ARBA00030945"/>
    </source>
</evidence>
<evidence type="ECO:0000313" key="14">
    <source>
        <dbReference type="EMBL" id="QSQ09023.1"/>
    </source>
</evidence>
<dbReference type="Gene3D" id="2.60.34.10">
    <property type="entry name" value="Substrate Binding Domain Of DNAk, Chain A, domain 1"/>
    <property type="match status" value="1"/>
</dbReference>
<dbReference type="PROSITE" id="PS00329">
    <property type="entry name" value="HSP70_2"/>
    <property type="match status" value="1"/>
</dbReference>
<keyword evidence="15" id="KW-1185">Reference proteome</keyword>
<dbReference type="Gene3D" id="3.90.640.10">
    <property type="entry name" value="Actin, Chain A, domain 4"/>
    <property type="match status" value="1"/>
</dbReference>
<dbReference type="PROSITE" id="PS00297">
    <property type="entry name" value="HSP70_1"/>
    <property type="match status" value="1"/>
</dbReference>
<evidence type="ECO:0000256" key="4">
    <source>
        <dbReference type="ARBA" id="ARBA00017249"/>
    </source>
</evidence>
<keyword evidence="6 13" id="KW-0547">Nucleotide-binding</keyword>
<evidence type="ECO:0000256" key="8">
    <source>
        <dbReference type="ARBA" id="ARBA00023016"/>
    </source>
</evidence>
<evidence type="ECO:0000256" key="7">
    <source>
        <dbReference type="ARBA" id="ARBA00022840"/>
    </source>
</evidence>
<dbReference type="AlphaFoldDB" id="A0A8A0RLA1"/>
<accession>A0A8A0RLA1</accession>
<keyword evidence="8" id="KW-0346">Stress response</keyword>
<dbReference type="FunFam" id="3.30.420.40:FF:000071">
    <property type="entry name" value="Molecular chaperone DnaK"/>
    <property type="match status" value="1"/>
</dbReference>
<proteinExistence type="inferred from homology"/>
<dbReference type="InterPro" id="IPR043129">
    <property type="entry name" value="ATPase_NBD"/>
</dbReference>
<dbReference type="Pfam" id="PF00012">
    <property type="entry name" value="HSP70"/>
    <property type="match status" value="2"/>
</dbReference>
<dbReference type="SUPFAM" id="SSF100920">
    <property type="entry name" value="Heat shock protein 70kD (HSP70), peptide-binding domain"/>
    <property type="match status" value="1"/>
</dbReference>
<evidence type="ECO:0000256" key="13">
    <source>
        <dbReference type="RuleBase" id="RU003322"/>
    </source>
</evidence>
<dbReference type="InterPro" id="IPR029047">
    <property type="entry name" value="HSP70_peptide-bd_sf"/>
</dbReference>
<sequence length="570" mass="63249">MSKIIGIDLGTSTSEAAVLEKGKPVIIADKNGDKVIPSIVGVNEKGEIIVGRDARDQLLLKPRDTVMEIKRLMGSKKKVLMGGREYTPQEISAFILKYIKGYAEDYLGEVISRAVITVPAYFTDEQRRATVEAGRLAGFTVERIINEPTAAALAFGIENMKENLHVLVYDMGGGTLDVTVLEMFDGILEVKASSGNNTLGGKDFDQKLIDEIVRYFHNETGVDVSEDPRAMARIKDAAETCKIALSEQTEYRIILPFLAEKDGKPLGLEKIVTRLEFEGLIRDLVVSTKEPIELALKDAGLKPEDIDIVLPVGGSTRIPIVLEFLTDVLKQEPRRLIDPDLAVAAGAAIQAGILGHQLSADKDILITDVCPYTLGTEVLDFIGGIPTPNVYDPIIPRNTTIPVTKDKVYSTVSDSQEKVEIKVYQGDYKKASRNNFLGKFILDGIPPAPAFKEKVKVSFTYDVNGILQVEATILSNGKKAGITIETLGINMEPEIDLTMWENAPKARRYRRLIKRAEKMLKRRESIFFEGELDETIKDLKKALIKEDNQKLPKLEERLIELLHDLEDELE</sequence>
<dbReference type="GO" id="GO:0140662">
    <property type="term" value="F:ATP-dependent protein folding chaperone"/>
    <property type="evidence" value="ECO:0007669"/>
    <property type="project" value="InterPro"/>
</dbReference>
<evidence type="ECO:0000256" key="5">
    <source>
        <dbReference type="ARBA" id="ARBA00022553"/>
    </source>
</evidence>
<name>A0A8A0RLA1_9FIRM</name>
<evidence type="ECO:0000313" key="15">
    <source>
        <dbReference type="Proteomes" id="UP000662904"/>
    </source>
</evidence>
<reference evidence="14" key="1">
    <citation type="submission" date="2020-07" db="EMBL/GenBank/DDBJ databases">
        <title>Koleobacter methoxysyntrophicus gen. nov., sp. nov., a novel anaerobic bacterium isolated from deep subsurface oil field and proposal of Koleobacterales ord. nov. in the phylum Firmicutes.</title>
        <authorList>
            <person name="Sakamoto S."/>
            <person name="Tamaki H."/>
        </authorList>
    </citation>
    <scope>NUCLEOTIDE SEQUENCE</scope>
    <source>
        <strain evidence="14">NRmbB1</strain>
    </source>
</reference>
<evidence type="ECO:0000256" key="3">
    <source>
        <dbReference type="ARBA" id="ARBA00014415"/>
    </source>
</evidence>
<dbReference type="GO" id="GO:0005524">
    <property type="term" value="F:ATP binding"/>
    <property type="evidence" value="ECO:0007669"/>
    <property type="project" value="UniProtKB-KW"/>
</dbReference>
<dbReference type="PRINTS" id="PR00301">
    <property type="entry name" value="HEATSHOCK70"/>
</dbReference>
<dbReference type="EMBL" id="CP059066">
    <property type="protein sequence ID" value="QSQ09023.1"/>
    <property type="molecule type" value="Genomic_DNA"/>
</dbReference>
<dbReference type="SUPFAM" id="SSF53067">
    <property type="entry name" value="Actin-like ATPase domain"/>
    <property type="match status" value="2"/>
</dbReference>
<dbReference type="RefSeq" id="WP_206709215.1">
    <property type="nucleotide sequence ID" value="NZ_CP059066.1"/>
</dbReference>
<gene>
    <name evidence="14" type="primary">dnaK_2</name>
    <name evidence="14" type="ORF">H0A61_01380</name>
</gene>
<organism evidence="14 15">
    <name type="scientific">Koleobacter methoxysyntrophicus</name>
    <dbReference type="NCBI Taxonomy" id="2751313"/>
    <lineage>
        <taxon>Bacteria</taxon>
        <taxon>Bacillati</taxon>
        <taxon>Bacillota</taxon>
        <taxon>Clostridia</taxon>
        <taxon>Koleobacterales</taxon>
        <taxon>Koleobacteraceae</taxon>
        <taxon>Koleobacter</taxon>
    </lineage>
</organism>
<evidence type="ECO:0000256" key="10">
    <source>
        <dbReference type="ARBA" id="ARBA00030019"/>
    </source>
</evidence>
<protein>
    <recommendedName>
        <fullName evidence="3">Chaperone protein DnaK</fullName>
    </recommendedName>
    <alternativeName>
        <fullName evidence="4">Chaperone protein dnaK</fullName>
    </alternativeName>
    <alternativeName>
        <fullName evidence="12">HSP70</fullName>
    </alternativeName>
    <alternativeName>
        <fullName evidence="11">Heat shock 70 kDa protein</fullName>
    </alternativeName>
    <alternativeName>
        <fullName evidence="10">Heat shock protein 70</fullName>
    </alternativeName>
</protein>
<keyword evidence="9" id="KW-0143">Chaperone</keyword>
<dbReference type="Proteomes" id="UP000662904">
    <property type="component" value="Chromosome"/>
</dbReference>
<dbReference type="KEGG" id="kme:H0A61_01380"/>
<dbReference type="Gene3D" id="3.30.420.40">
    <property type="match status" value="2"/>
</dbReference>
<evidence type="ECO:0000256" key="2">
    <source>
        <dbReference type="ARBA" id="ARBA00007381"/>
    </source>
</evidence>